<organism evidence="1 2">
    <name type="scientific">Zalaria obscura</name>
    <dbReference type="NCBI Taxonomy" id="2024903"/>
    <lineage>
        <taxon>Eukaryota</taxon>
        <taxon>Fungi</taxon>
        <taxon>Dikarya</taxon>
        <taxon>Ascomycota</taxon>
        <taxon>Pezizomycotina</taxon>
        <taxon>Dothideomycetes</taxon>
        <taxon>Dothideomycetidae</taxon>
        <taxon>Dothideales</taxon>
        <taxon>Zalariaceae</taxon>
        <taxon>Zalaria</taxon>
    </lineage>
</organism>
<protein>
    <submittedName>
        <fullName evidence="1">Uncharacterized protein</fullName>
    </submittedName>
</protein>
<comment type="caution">
    <text evidence="1">The sequence shown here is derived from an EMBL/GenBank/DDBJ whole genome shotgun (WGS) entry which is preliminary data.</text>
</comment>
<evidence type="ECO:0000313" key="1">
    <source>
        <dbReference type="EMBL" id="KAK8194329.1"/>
    </source>
</evidence>
<reference evidence="1" key="1">
    <citation type="submission" date="2024-02" db="EMBL/GenBank/DDBJ databases">
        <title>Metagenome Assembled Genome of Zalaria obscura JY119.</title>
        <authorList>
            <person name="Vighnesh L."/>
            <person name="Jagadeeshwari U."/>
            <person name="Venkata Ramana C."/>
            <person name="Sasikala C."/>
        </authorList>
    </citation>
    <scope>NUCLEOTIDE SEQUENCE</scope>
    <source>
        <strain evidence="1">JY119</strain>
    </source>
</reference>
<keyword evidence="2" id="KW-1185">Reference proteome</keyword>
<sequence length="237" mass="26394">MIVALSGWGNIGVSKISSTYPLETYTRGWPDCQEGFQLAASRTELQMSSGNKQLSQLMQMQMLSRSKASPAPRMWMGAGHYARGPTDEGSYHDVGPRRRLLDPLMWLANDTEAIKETLKAYNKALVDSDTKAVMKLYTPDAVVMPQGFQAMVGESAIKTWYDNVFTAIQLTVVFDIEEVVVTSDEYAFARTNSHGTQKDLKSGSTSHEGNSELFIARKVDGKWKLARYCFCTTNPPK</sequence>
<accession>A0ACC3S3G8</accession>
<evidence type="ECO:0000313" key="2">
    <source>
        <dbReference type="Proteomes" id="UP001320706"/>
    </source>
</evidence>
<gene>
    <name evidence="1" type="ORF">M8818_007518</name>
</gene>
<name>A0ACC3S3G8_9PEZI</name>
<dbReference type="Proteomes" id="UP001320706">
    <property type="component" value="Unassembled WGS sequence"/>
</dbReference>
<proteinExistence type="predicted"/>
<dbReference type="EMBL" id="JAMKPW020000043">
    <property type="protein sequence ID" value="KAK8194329.1"/>
    <property type="molecule type" value="Genomic_DNA"/>
</dbReference>